<dbReference type="GO" id="GO:0030313">
    <property type="term" value="C:cell envelope"/>
    <property type="evidence" value="ECO:0007669"/>
    <property type="project" value="UniProtKB-SubCell"/>
</dbReference>
<dbReference type="STRING" id="1072583.KUC_1857"/>
<evidence type="ECO:0000259" key="5">
    <source>
        <dbReference type="Pfam" id="PF13407"/>
    </source>
</evidence>
<reference evidence="6 8" key="1">
    <citation type="submission" date="2011-10" db="EMBL/GenBank/DDBJ databases">
        <authorList>
            <person name="Quillaguamn J."/>
            <person name="Guzmn D."/>
            <person name="Balderrama-Subieta A."/>
            <person name="Cardona-Ortuo C."/>
            <person name="Guevara-Martnez M."/>
            <person name="Callisaya-Quispe N."/>
        </authorList>
    </citation>
    <scope>NUCLEOTIDE SEQUENCE [LARGE SCALE GENOMIC DNA]</scope>
    <source>
        <strain evidence="6 8">LC1</strain>
    </source>
</reference>
<dbReference type="CDD" id="cd06311">
    <property type="entry name" value="PBP1_ABC_sugar_binding-like"/>
    <property type="match status" value="1"/>
</dbReference>
<comment type="similarity">
    <text evidence="2">Belongs to the bacterial solute-binding protein 2 family.</text>
</comment>
<keyword evidence="9" id="KW-1185">Reference proteome</keyword>
<evidence type="ECO:0000256" key="1">
    <source>
        <dbReference type="ARBA" id="ARBA00004196"/>
    </source>
</evidence>
<evidence type="ECO:0000256" key="2">
    <source>
        <dbReference type="ARBA" id="ARBA00007639"/>
    </source>
</evidence>
<dbReference type="EMBL" id="JH393257">
    <property type="protein sequence ID" value="EHJ94898.1"/>
    <property type="molecule type" value="Genomic_DNA"/>
</dbReference>
<feature type="domain" description="Periplasmic binding protein" evidence="5">
    <location>
        <begin position="34"/>
        <end position="264"/>
    </location>
</feature>
<dbReference type="PANTHER" id="PTHR46847">
    <property type="entry name" value="D-ALLOSE-BINDING PERIPLASMIC PROTEIN-RELATED"/>
    <property type="match status" value="1"/>
</dbReference>
<dbReference type="GO" id="GO:0030246">
    <property type="term" value="F:carbohydrate binding"/>
    <property type="evidence" value="ECO:0007669"/>
    <property type="project" value="UniProtKB-ARBA"/>
</dbReference>
<name>A0A265DV66_9GAMM</name>
<evidence type="ECO:0000256" key="4">
    <source>
        <dbReference type="SAM" id="SignalP"/>
    </source>
</evidence>
<evidence type="ECO:0000313" key="9">
    <source>
        <dbReference type="Proteomes" id="UP000216538"/>
    </source>
</evidence>
<evidence type="ECO:0000313" key="6">
    <source>
        <dbReference type="EMBL" id="EHJ94898.1"/>
    </source>
</evidence>
<reference evidence="7 9" key="2">
    <citation type="submission" date="2017-07" db="EMBL/GenBank/DDBJ databases">
        <title>Shotgun whole genome sequences of three halophilic bacterial isolates.</title>
        <authorList>
            <person name="Pozzo T."/>
            <person name="Higdon S.M."/>
            <person name="Quillaguaman J."/>
        </authorList>
    </citation>
    <scope>NUCLEOTIDE SEQUENCE [LARGE SCALE GENOMIC DNA]</scope>
    <source>
        <strain evidence="7 9">LC1</strain>
    </source>
</reference>
<comment type="subcellular location">
    <subcellularLocation>
        <location evidence="1">Cell envelope</location>
    </subcellularLocation>
</comment>
<dbReference type="Proteomes" id="UP000005756">
    <property type="component" value="Unassembled WGS sequence"/>
</dbReference>
<feature type="chain" id="PRO_5044571995" evidence="4">
    <location>
        <begin position="30"/>
        <end position="321"/>
    </location>
</feature>
<keyword evidence="3 4" id="KW-0732">Signal</keyword>
<dbReference type="InterPro" id="IPR025997">
    <property type="entry name" value="SBP_2_dom"/>
</dbReference>
<dbReference type="AlphaFoldDB" id="A0A265DV66"/>
<evidence type="ECO:0000313" key="7">
    <source>
        <dbReference type="EMBL" id="OZT73221.1"/>
    </source>
</evidence>
<dbReference type="GO" id="GO:0055085">
    <property type="term" value="P:transmembrane transport"/>
    <property type="evidence" value="ECO:0007669"/>
    <property type="project" value="UniProtKB-ARBA"/>
</dbReference>
<protein>
    <submittedName>
        <fullName evidence="7">ABC transporter substrate-binding protein</fullName>
    </submittedName>
    <submittedName>
        <fullName evidence="6">D-ribose-binding protein</fullName>
    </submittedName>
</protein>
<dbReference type="EMBL" id="NPEY01000012">
    <property type="protein sequence ID" value="OZT73221.1"/>
    <property type="molecule type" value="Genomic_DNA"/>
</dbReference>
<proteinExistence type="inferred from homology"/>
<sequence>MPTIKTAVATFAATAALTTAVGFSSAAVAQEYTIGVSIPAATHGWTGGVNYHAEEAKKRLEALYPDIEITISTAGTAGEQANDLEDLVSLRNIDALVVLPFESGPLTDPVRRVKDSGVFVTVVDRGLNQEGIEDLYVAGNNHELGRVSGEYIRERLDGEGDIVVLRGIPTVIDDERVQGFQEAIEGSDVNILDMQHANWNRDDGFEVMQDYLARFDKIDAVWAQDDDIALGVIEAVRQADREDELFIVGGAGMKDIIKRVMDGDELVPVDVLYPPAMIATAMDLTVQHFVSNGPVLGEYILGSPLITQENAEQYYFPDSPF</sequence>
<dbReference type="Gene3D" id="3.40.50.2300">
    <property type="match status" value="2"/>
</dbReference>
<accession>A0A265DV66</accession>
<organism evidence="6 8">
    <name type="scientific">Vreelandella boliviensis LC1</name>
    <dbReference type="NCBI Taxonomy" id="1072583"/>
    <lineage>
        <taxon>Bacteria</taxon>
        <taxon>Pseudomonadati</taxon>
        <taxon>Pseudomonadota</taxon>
        <taxon>Gammaproteobacteria</taxon>
        <taxon>Oceanospirillales</taxon>
        <taxon>Halomonadaceae</taxon>
        <taxon>Vreelandella</taxon>
    </lineage>
</organism>
<gene>
    <name evidence="7" type="ORF">CE457_14930</name>
    <name evidence="6" type="ORF">KUC_1857</name>
</gene>
<dbReference type="SUPFAM" id="SSF53822">
    <property type="entry name" value="Periplasmic binding protein-like I"/>
    <property type="match status" value="1"/>
</dbReference>
<dbReference type="Pfam" id="PF13407">
    <property type="entry name" value="Peripla_BP_4"/>
    <property type="match status" value="1"/>
</dbReference>
<dbReference type="RefSeq" id="WP_007112834.1">
    <property type="nucleotide sequence ID" value="NZ_JH393257.1"/>
</dbReference>
<feature type="signal peptide" evidence="4">
    <location>
        <begin position="1"/>
        <end position="29"/>
    </location>
</feature>
<dbReference type="PANTHER" id="PTHR46847:SF1">
    <property type="entry name" value="D-ALLOSE-BINDING PERIPLASMIC PROTEIN-RELATED"/>
    <property type="match status" value="1"/>
</dbReference>
<evidence type="ECO:0000256" key="3">
    <source>
        <dbReference type="ARBA" id="ARBA00022729"/>
    </source>
</evidence>
<dbReference type="OrthoDB" id="9805127at2"/>
<dbReference type="Proteomes" id="UP000216538">
    <property type="component" value="Unassembled WGS sequence"/>
</dbReference>
<dbReference type="InterPro" id="IPR028082">
    <property type="entry name" value="Peripla_BP_I"/>
</dbReference>
<evidence type="ECO:0000313" key="8">
    <source>
        <dbReference type="Proteomes" id="UP000005756"/>
    </source>
</evidence>